<organism evidence="1 2">
    <name type="scientific">Tilletia indica</name>
    <dbReference type="NCBI Taxonomy" id="43049"/>
    <lineage>
        <taxon>Eukaryota</taxon>
        <taxon>Fungi</taxon>
        <taxon>Dikarya</taxon>
        <taxon>Basidiomycota</taxon>
        <taxon>Ustilaginomycotina</taxon>
        <taxon>Exobasidiomycetes</taxon>
        <taxon>Tilletiales</taxon>
        <taxon>Tilletiaceae</taxon>
        <taxon>Tilletia</taxon>
    </lineage>
</organism>
<comment type="caution">
    <text evidence="1">The sequence shown here is derived from an EMBL/GenBank/DDBJ whole genome shotgun (WGS) entry which is preliminary data.</text>
</comment>
<reference evidence="1" key="1">
    <citation type="submission" date="2016-04" db="EMBL/GenBank/DDBJ databases">
        <authorList>
            <person name="Nguyen H.D."/>
            <person name="Samba Siva P."/>
            <person name="Cullis J."/>
            <person name="Levesque C.A."/>
            <person name="Hambleton S."/>
        </authorList>
    </citation>
    <scope>NUCLEOTIDE SEQUENCE</scope>
    <source>
        <strain evidence="1">DAOMC 236416</strain>
    </source>
</reference>
<dbReference type="Proteomes" id="UP000077521">
    <property type="component" value="Unassembled WGS sequence"/>
</dbReference>
<dbReference type="Gene3D" id="3.30.530.20">
    <property type="match status" value="1"/>
</dbReference>
<dbReference type="EMBL" id="LWDF02000232">
    <property type="protein sequence ID" value="KAE8251753.1"/>
    <property type="molecule type" value="Genomic_DNA"/>
</dbReference>
<accession>A0A177TF33</accession>
<keyword evidence="2" id="KW-1185">Reference proteome</keyword>
<dbReference type="AlphaFoldDB" id="A0A177TF33"/>
<name>A0A177TF33_9BASI</name>
<gene>
    <name evidence="1" type="ORF">A4X13_0g3860</name>
</gene>
<dbReference type="SUPFAM" id="SSF55961">
    <property type="entry name" value="Bet v1-like"/>
    <property type="match status" value="1"/>
</dbReference>
<dbReference type="OrthoDB" id="196858at2759"/>
<dbReference type="InterPro" id="IPR023393">
    <property type="entry name" value="START-like_dom_sf"/>
</dbReference>
<protein>
    <submittedName>
        <fullName evidence="1">Uncharacterized protein</fullName>
    </submittedName>
</protein>
<reference evidence="1" key="2">
    <citation type="journal article" date="2019" name="IMA Fungus">
        <title>Genome sequencing and comparison of five Tilletia species to identify candidate genes for the detection of regulated species infecting wheat.</title>
        <authorList>
            <person name="Nguyen H.D.T."/>
            <person name="Sultana T."/>
            <person name="Kesanakurti P."/>
            <person name="Hambleton S."/>
        </authorList>
    </citation>
    <scope>NUCLEOTIDE SEQUENCE</scope>
    <source>
        <strain evidence="1">DAOMC 236416</strain>
    </source>
</reference>
<evidence type="ECO:0000313" key="1">
    <source>
        <dbReference type="EMBL" id="KAE8251753.1"/>
    </source>
</evidence>
<proteinExistence type="predicted"/>
<evidence type="ECO:0000313" key="2">
    <source>
        <dbReference type="Proteomes" id="UP000077521"/>
    </source>
</evidence>
<sequence>MSNGKPSQAPIAQVYNPVEFQAEVSLATSAFENLLGPNMQWKDFGETDGVRVFRGTPPILPGRDAVPGRSVLPLSKSEVEIPDSNPVELLACLHQTSYRCLFQPRIRTAYYLRRFGMFHNQFYAVLAFGQDFQARDFVGVQYARFFDEQGNEIGHPKQDSPRIDLIFASVDDAKVPPMDGNIVRARYWHAGLRFTKTEKGTLVQYISQIDYGKPIPAYIYKVMWLEVPLTIGRLKEAHRLIGFPPYVLDPTYTIVMQLQSFDVDTRAVSISALVVRAGIFTIVLDSKRMYKEGVFFSDRSGPAIKSIEIEEKDGNIQVKTKESAVGHAFELIFRACDQEVAEVDQPDDTKDW</sequence>